<reference evidence="2" key="1">
    <citation type="journal article" date="2024" name="Proc. Natl. Acad. Sci. U.S.A.">
        <title>Extraordinary preservation of gene collinearity over three hundred million years revealed in homosporous lycophytes.</title>
        <authorList>
            <person name="Li C."/>
            <person name="Wickell D."/>
            <person name="Kuo L.Y."/>
            <person name="Chen X."/>
            <person name="Nie B."/>
            <person name="Liao X."/>
            <person name="Peng D."/>
            <person name="Ji J."/>
            <person name="Jenkins J."/>
            <person name="Williams M."/>
            <person name="Shu S."/>
            <person name="Plott C."/>
            <person name="Barry K."/>
            <person name="Rajasekar S."/>
            <person name="Grimwood J."/>
            <person name="Han X."/>
            <person name="Sun S."/>
            <person name="Hou Z."/>
            <person name="He W."/>
            <person name="Dai G."/>
            <person name="Sun C."/>
            <person name="Schmutz J."/>
            <person name="Leebens-Mack J.H."/>
            <person name="Li F.W."/>
            <person name="Wang L."/>
        </authorList>
    </citation>
    <scope>NUCLEOTIDE SEQUENCE [LARGE SCALE GENOMIC DNA]</scope>
    <source>
        <strain evidence="2">cv. PW_Plant_1</strain>
    </source>
</reference>
<evidence type="ECO:0000313" key="1">
    <source>
        <dbReference type="EMBL" id="KAJ7555328.1"/>
    </source>
</evidence>
<name>A0ACC2DLZ1_DIPCM</name>
<evidence type="ECO:0000313" key="2">
    <source>
        <dbReference type="Proteomes" id="UP001162992"/>
    </source>
</evidence>
<comment type="caution">
    <text evidence="1">The sequence shown here is derived from an EMBL/GenBank/DDBJ whole genome shotgun (WGS) entry which is preliminary data.</text>
</comment>
<organism evidence="1 2">
    <name type="scientific">Diphasiastrum complanatum</name>
    <name type="common">Issler's clubmoss</name>
    <name type="synonym">Lycopodium complanatum</name>
    <dbReference type="NCBI Taxonomy" id="34168"/>
    <lineage>
        <taxon>Eukaryota</taxon>
        <taxon>Viridiplantae</taxon>
        <taxon>Streptophyta</taxon>
        <taxon>Embryophyta</taxon>
        <taxon>Tracheophyta</taxon>
        <taxon>Lycopodiopsida</taxon>
        <taxon>Lycopodiales</taxon>
        <taxon>Lycopodiaceae</taxon>
        <taxon>Lycopodioideae</taxon>
        <taxon>Diphasiastrum</taxon>
    </lineage>
</organism>
<accession>A0ACC2DLZ1</accession>
<gene>
    <name evidence="1" type="ORF">O6H91_05G032500</name>
</gene>
<sequence length="106" mass="12538">MSPFFFSLILYKFQTISHRCMTSLGWLGCSIQYHKTKLNRIIFCKILLVCVRSYFVVGKWAREHILDFTKPESNQCCKTDHKKKSMSHCQLKHSICLSWVRPTLVH</sequence>
<dbReference type="EMBL" id="CM055096">
    <property type="protein sequence ID" value="KAJ7555328.1"/>
    <property type="molecule type" value="Genomic_DNA"/>
</dbReference>
<dbReference type="Proteomes" id="UP001162992">
    <property type="component" value="Chromosome 5"/>
</dbReference>
<keyword evidence="2" id="KW-1185">Reference proteome</keyword>
<proteinExistence type="predicted"/>
<protein>
    <submittedName>
        <fullName evidence="1">Uncharacterized protein</fullName>
    </submittedName>
</protein>